<keyword evidence="3" id="KW-0862">Zinc</keyword>
<evidence type="ECO:0000256" key="3">
    <source>
        <dbReference type="ARBA" id="ARBA00022833"/>
    </source>
</evidence>
<protein>
    <recommendedName>
        <fullName evidence="6">BED-type domain-containing protein</fullName>
    </recommendedName>
</protein>
<dbReference type="Proteomes" id="UP000837857">
    <property type="component" value="Chromosome 29"/>
</dbReference>
<dbReference type="Pfam" id="PF02892">
    <property type="entry name" value="zf-BED"/>
    <property type="match status" value="1"/>
</dbReference>
<keyword evidence="5" id="KW-1133">Transmembrane helix</keyword>
<accession>A0ABN8IQF6</accession>
<evidence type="ECO:0000313" key="8">
    <source>
        <dbReference type="Proteomes" id="UP000837857"/>
    </source>
</evidence>
<keyword evidence="8" id="KW-1185">Reference proteome</keyword>
<keyword evidence="2" id="KW-0863">Zinc-finger</keyword>
<evidence type="ECO:0000259" key="6">
    <source>
        <dbReference type="Pfam" id="PF02892"/>
    </source>
</evidence>
<keyword evidence="5" id="KW-0472">Membrane</keyword>
<gene>
    <name evidence="7" type="ORF">IPOD504_LOCUS11912</name>
</gene>
<dbReference type="InterPro" id="IPR003656">
    <property type="entry name" value="Znf_BED"/>
</dbReference>
<evidence type="ECO:0000256" key="5">
    <source>
        <dbReference type="SAM" id="Phobius"/>
    </source>
</evidence>
<dbReference type="EMBL" id="OW152841">
    <property type="protein sequence ID" value="CAH2062361.1"/>
    <property type="molecule type" value="Genomic_DNA"/>
</dbReference>
<organism evidence="7 8">
    <name type="scientific">Iphiclides podalirius</name>
    <name type="common">scarce swallowtail</name>
    <dbReference type="NCBI Taxonomy" id="110791"/>
    <lineage>
        <taxon>Eukaryota</taxon>
        <taxon>Metazoa</taxon>
        <taxon>Ecdysozoa</taxon>
        <taxon>Arthropoda</taxon>
        <taxon>Hexapoda</taxon>
        <taxon>Insecta</taxon>
        <taxon>Pterygota</taxon>
        <taxon>Neoptera</taxon>
        <taxon>Endopterygota</taxon>
        <taxon>Lepidoptera</taxon>
        <taxon>Glossata</taxon>
        <taxon>Ditrysia</taxon>
        <taxon>Papilionoidea</taxon>
        <taxon>Papilionidae</taxon>
        <taxon>Papilioninae</taxon>
        <taxon>Iphiclides</taxon>
    </lineage>
</organism>
<proteinExistence type="predicted"/>
<feature type="region of interest" description="Disordered" evidence="4">
    <location>
        <begin position="49"/>
        <end position="87"/>
    </location>
</feature>
<keyword evidence="1" id="KW-0479">Metal-binding</keyword>
<reference evidence="7" key="1">
    <citation type="submission" date="2022-03" db="EMBL/GenBank/DDBJ databases">
        <authorList>
            <person name="Martin H S."/>
        </authorList>
    </citation>
    <scope>NUCLEOTIDE SEQUENCE</scope>
</reference>
<name>A0ABN8IQF6_9NEOP</name>
<feature type="domain" description="BED-type" evidence="6">
    <location>
        <begin position="130"/>
        <end position="155"/>
    </location>
</feature>
<sequence length="600" mass="69512">MDDLIASILDFIRFRQINIAIAAILSIVYVAYQYRSKLFKVTYDLDEDSNGDNPTRLSRSCSRSRSRPHSVSSYRGHRAEEKVPRRGRRLQRRCPSCRNEDDEVYDNVPFVLKHFFRDVKNIPGSDSIVSAVCKKCSKRINGGLNSTSTFLSHLTAKGHGDLLSEYMKLKPQSPVAKETVEDDEGPILNLLKCLITNDYKQNTMLTNFQLINILHKEFCIDVKNIHELEVEIYLNVVKKYLKDWPEWELFEQAVSDIKTMEDDDDDAMRILLQEKYRSLKEYLSSKLDLAQIFAQEVISKVPDGEKTSSNERGVVMEVKATRQQLNNLILRRPIGNNAIFNLYEPDVEIRQPNELSLQSILNSCGISVEIRMRDSQNETFILKYENQHQTSHNLVNRKLKIPHQFKELNQEWQIKCKKMKKAVELPKAKVLDLLESGISNTEKEEWKHLLICMYQILNVLMGDMPLEIYSPAMYRKYLSRYSFVRYLYREPEDEEAPAEGKYDIQLEEVISPMCLIDLNHLPKAESEDYFKVRCNSCNLVATGPRLVTELQEHFVNRHIAEPDWCCASCKQSVAAAKLASSNWQHRCPDGDKAKTKLHKS</sequence>
<evidence type="ECO:0000256" key="1">
    <source>
        <dbReference type="ARBA" id="ARBA00022723"/>
    </source>
</evidence>
<feature type="non-terminal residue" evidence="7">
    <location>
        <position position="600"/>
    </location>
</feature>
<evidence type="ECO:0000313" key="7">
    <source>
        <dbReference type="EMBL" id="CAH2062361.1"/>
    </source>
</evidence>
<evidence type="ECO:0000256" key="4">
    <source>
        <dbReference type="SAM" id="MobiDB-lite"/>
    </source>
</evidence>
<keyword evidence="5" id="KW-0812">Transmembrane</keyword>
<feature type="transmembrane region" description="Helical" evidence="5">
    <location>
        <begin position="12"/>
        <end position="32"/>
    </location>
</feature>
<evidence type="ECO:0000256" key="2">
    <source>
        <dbReference type="ARBA" id="ARBA00022771"/>
    </source>
</evidence>